<accession>A0A8J2KAQ3</accession>
<dbReference type="OrthoDB" id="3231855at2759"/>
<dbReference type="EMBL" id="CAJVCH010219875">
    <property type="protein sequence ID" value="CAG7731791.1"/>
    <property type="molecule type" value="Genomic_DNA"/>
</dbReference>
<evidence type="ECO:0000313" key="4">
    <source>
        <dbReference type="EMBL" id="CAG7731791.1"/>
    </source>
</evidence>
<keyword evidence="1" id="KW-0378">Hydrolase</keyword>
<sequence length="322" mass="36010">MPRKKKRNFNPYTPLVSPASGLSTTDGRELSPNSVLDNFPCGSSLEVDASNTLEACDQTQENVTDEDEDVSALLSNLSLVGDESGDGSLPPAVLYFGWLFKSDVCAALKEISVAYIQQCYFGVSQFERFLTTSSEKRGVRDHMDFYQYPARSRKTRELPDYHVTAKYCGREKLPTQEYGKEFGHLLGTGSNVHIIGLFFTEKTFGFRVKLTPQQIPLFDEKDASTKCRSKSSAQTIPSKSHCDDKISRAHITIGCAPNVKAYQAGEDLKDLIDLETRVQSVFTADYTLENGDVLRQFGRFGDAFIVYLSKQFIVNAEFNFKT</sequence>
<proteinExistence type="predicted"/>
<protein>
    <recommendedName>
        <fullName evidence="3">Cyclic nucleotide phosphodiesterase catalytic domain-containing protein</fullName>
    </recommendedName>
</protein>
<evidence type="ECO:0000259" key="3">
    <source>
        <dbReference type="Pfam" id="PF05881"/>
    </source>
</evidence>
<gene>
    <name evidence="4" type="ORF">AFUS01_LOCUS20362</name>
</gene>
<evidence type="ECO:0000256" key="2">
    <source>
        <dbReference type="SAM" id="MobiDB-lite"/>
    </source>
</evidence>
<organism evidence="4 5">
    <name type="scientific">Allacma fusca</name>
    <dbReference type="NCBI Taxonomy" id="39272"/>
    <lineage>
        <taxon>Eukaryota</taxon>
        <taxon>Metazoa</taxon>
        <taxon>Ecdysozoa</taxon>
        <taxon>Arthropoda</taxon>
        <taxon>Hexapoda</taxon>
        <taxon>Collembola</taxon>
        <taxon>Symphypleona</taxon>
        <taxon>Sminthuridae</taxon>
        <taxon>Allacma</taxon>
    </lineage>
</organism>
<name>A0A8J2KAQ3_9HEXA</name>
<reference evidence="4" key="1">
    <citation type="submission" date="2021-06" db="EMBL/GenBank/DDBJ databases">
        <authorList>
            <person name="Hodson N. C."/>
            <person name="Mongue J. A."/>
            <person name="Jaron S. K."/>
        </authorList>
    </citation>
    <scope>NUCLEOTIDE SEQUENCE</scope>
</reference>
<dbReference type="InterPro" id="IPR047325">
    <property type="entry name" value="CNPase_cat"/>
</dbReference>
<dbReference type="AlphaFoldDB" id="A0A8J2KAQ3"/>
<dbReference type="GO" id="GO:0004113">
    <property type="term" value="F:2',3'-cyclic-nucleotide 3'-phosphodiesterase activity"/>
    <property type="evidence" value="ECO:0007669"/>
    <property type="project" value="InterPro"/>
</dbReference>
<dbReference type="GO" id="GO:0005737">
    <property type="term" value="C:cytoplasm"/>
    <property type="evidence" value="ECO:0007669"/>
    <property type="project" value="TreeGrafter"/>
</dbReference>
<feature type="domain" description="Cyclic nucleotide phosphodiesterase catalytic" evidence="3">
    <location>
        <begin position="94"/>
        <end position="277"/>
    </location>
</feature>
<evidence type="ECO:0000313" key="5">
    <source>
        <dbReference type="Proteomes" id="UP000708208"/>
    </source>
</evidence>
<dbReference type="PANTHER" id="PTHR10156:SF0">
    <property type="entry name" value="2',3'-CYCLIC-NUCLEOTIDE 3'-PHOSPHODIESTERASE"/>
    <property type="match status" value="1"/>
</dbReference>
<dbReference type="InterPro" id="IPR008431">
    <property type="entry name" value="CNPase"/>
</dbReference>
<comment type="caution">
    <text evidence="4">The sequence shown here is derived from an EMBL/GenBank/DDBJ whole genome shotgun (WGS) entry which is preliminary data.</text>
</comment>
<dbReference type="GO" id="GO:0016020">
    <property type="term" value="C:membrane"/>
    <property type="evidence" value="ECO:0007669"/>
    <property type="project" value="InterPro"/>
</dbReference>
<dbReference type="GO" id="GO:0009214">
    <property type="term" value="P:cyclic nucleotide catabolic process"/>
    <property type="evidence" value="ECO:0007669"/>
    <property type="project" value="InterPro"/>
</dbReference>
<dbReference type="Pfam" id="PF05881">
    <property type="entry name" value="CNPase"/>
    <property type="match status" value="1"/>
</dbReference>
<evidence type="ECO:0000256" key="1">
    <source>
        <dbReference type="ARBA" id="ARBA00022801"/>
    </source>
</evidence>
<feature type="region of interest" description="Disordered" evidence="2">
    <location>
        <begin position="1"/>
        <end position="28"/>
    </location>
</feature>
<keyword evidence="5" id="KW-1185">Reference proteome</keyword>
<dbReference type="Proteomes" id="UP000708208">
    <property type="component" value="Unassembled WGS sequence"/>
</dbReference>
<dbReference type="PANTHER" id="PTHR10156">
    <property type="entry name" value="2',3'-CYCLIC-NUCLEOTIDE 3'-PHOSPHODIESTERASE"/>
    <property type="match status" value="1"/>
</dbReference>